<evidence type="ECO:0000256" key="1">
    <source>
        <dbReference type="SAM" id="MobiDB-lite"/>
    </source>
</evidence>
<organism evidence="2 3">
    <name type="scientific">Purpureocillium lilacinum</name>
    <name type="common">Paecilomyces lilacinus</name>
    <dbReference type="NCBI Taxonomy" id="33203"/>
    <lineage>
        <taxon>Eukaryota</taxon>
        <taxon>Fungi</taxon>
        <taxon>Dikarya</taxon>
        <taxon>Ascomycota</taxon>
        <taxon>Pezizomycotina</taxon>
        <taxon>Sordariomycetes</taxon>
        <taxon>Hypocreomycetidae</taxon>
        <taxon>Hypocreales</taxon>
        <taxon>Ophiocordycipitaceae</taxon>
        <taxon>Purpureocillium</taxon>
    </lineage>
</organism>
<comment type="caution">
    <text evidence="2">The sequence shown here is derived from an EMBL/GenBank/DDBJ whole genome shotgun (WGS) entry which is preliminary data.</text>
</comment>
<dbReference type="AlphaFoldDB" id="A0A179FWK5"/>
<dbReference type="EMBL" id="LSBH01000011">
    <property type="protein sequence ID" value="OAQ69453.1"/>
    <property type="molecule type" value="Genomic_DNA"/>
</dbReference>
<accession>A0A179FWK5</accession>
<gene>
    <name evidence="2" type="ORF">VFPBJ_10828</name>
</gene>
<feature type="region of interest" description="Disordered" evidence="1">
    <location>
        <begin position="105"/>
        <end position="133"/>
    </location>
</feature>
<dbReference type="SUPFAM" id="SSF81383">
    <property type="entry name" value="F-box domain"/>
    <property type="match status" value="1"/>
</dbReference>
<evidence type="ECO:0000313" key="2">
    <source>
        <dbReference type="EMBL" id="OAQ69453.1"/>
    </source>
</evidence>
<feature type="region of interest" description="Disordered" evidence="1">
    <location>
        <begin position="232"/>
        <end position="313"/>
    </location>
</feature>
<dbReference type="InterPro" id="IPR036047">
    <property type="entry name" value="F-box-like_dom_sf"/>
</dbReference>
<feature type="region of interest" description="Disordered" evidence="1">
    <location>
        <begin position="362"/>
        <end position="382"/>
    </location>
</feature>
<feature type="compositionally biased region" description="Low complexity" evidence="1">
    <location>
        <begin position="268"/>
        <end position="301"/>
    </location>
</feature>
<name>A0A179FWK5_PURLI</name>
<reference evidence="2 3" key="1">
    <citation type="submission" date="2016-01" db="EMBL/GenBank/DDBJ databases">
        <title>Biosynthesis of antibiotic leucinostatins and their inhibition on Phytophthora in bio-control Purpureocillium lilacinum.</title>
        <authorList>
            <person name="Wang G."/>
            <person name="Liu Z."/>
            <person name="Lin R."/>
            <person name="Li E."/>
            <person name="Mao Z."/>
            <person name="Ling J."/>
            <person name="Yin W."/>
            <person name="Xie B."/>
        </authorList>
    </citation>
    <scope>NUCLEOTIDE SEQUENCE [LARGE SCALE GENOMIC DNA]</scope>
    <source>
        <strain evidence="2">PLBJ-1</strain>
    </source>
</reference>
<feature type="compositionally biased region" description="Low complexity" evidence="1">
    <location>
        <begin position="369"/>
        <end position="382"/>
    </location>
</feature>
<evidence type="ECO:0000313" key="3">
    <source>
        <dbReference type="Proteomes" id="UP000078240"/>
    </source>
</evidence>
<sequence>MAGLCDSGCGTVRDRNGKRLADGMATKRGKTAGGKEDDEVRRRAVVETVREVSAPTAMQRVLDTSELLELILLHVDMQTLLTSAQRASRTWHALITTSPPLQRRLFFLPERRRPPPDRNTSNPDDPTAPVTEPDLRRAREEHRVDNPLLVAHFGPFFGDAVDPLQLVPAAGEVTLEEALWELDEEIAVPSARTVFRGLPLHRLHVETGCGDSAYRREGASWKRMLTSQPAVTRVGFLRHPGTRNDPEMQVFEPQGPPPTAHRQEASDRSSSPSSSSSSSSSAESSRVSDASSSPSSPPSSACTPEPEPEHDHGLRMGHLYHEVLTRVRWADIAKFQVLAHAQALPRDEFVRRATLPRPWSAVWGDEDASGPGSAAGSTAAGDGAGKAVGRAALREMHDAGAEVVVLSYRSASSCLMDTWDLGIKFWGECAAGK</sequence>
<protein>
    <recommendedName>
        <fullName evidence="4">F-box domain-containing protein</fullName>
    </recommendedName>
</protein>
<evidence type="ECO:0008006" key="4">
    <source>
        <dbReference type="Google" id="ProtNLM"/>
    </source>
</evidence>
<dbReference type="Proteomes" id="UP000078240">
    <property type="component" value="Unassembled WGS sequence"/>
</dbReference>
<proteinExistence type="predicted"/>